<feature type="compositionally biased region" description="Basic and acidic residues" evidence="2">
    <location>
        <begin position="68"/>
        <end position="84"/>
    </location>
</feature>
<feature type="region of interest" description="Disordered" evidence="2">
    <location>
        <begin position="64"/>
        <end position="105"/>
    </location>
</feature>
<evidence type="ECO:0000256" key="2">
    <source>
        <dbReference type="SAM" id="MobiDB-lite"/>
    </source>
</evidence>
<dbReference type="InterPro" id="IPR012340">
    <property type="entry name" value="NA-bd_OB-fold"/>
</dbReference>
<evidence type="ECO:0000313" key="5">
    <source>
        <dbReference type="Proteomes" id="UP001565927"/>
    </source>
</evidence>
<dbReference type="SUPFAM" id="SSF50249">
    <property type="entry name" value="Nucleic acid-binding proteins"/>
    <property type="match status" value="1"/>
</dbReference>
<dbReference type="CDD" id="cd04458">
    <property type="entry name" value="CSP_CDS"/>
    <property type="match status" value="1"/>
</dbReference>
<dbReference type="Pfam" id="PF00313">
    <property type="entry name" value="CSD"/>
    <property type="match status" value="1"/>
</dbReference>
<dbReference type="EMBL" id="JBGFTU010000015">
    <property type="protein sequence ID" value="MEZ0165809.1"/>
    <property type="molecule type" value="Genomic_DNA"/>
</dbReference>
<dbReference type="Proteomes" id="UP001565927">
    <property type="component" value="Unassembled WGS sequence"/>
</dbReference>
<dbReference type="PROSITE" id="PS00352">
    <property type="entry name" value="CSD_1"/>
    <property type="match status" value="1"/>
</dbReference>
<organism evidence="4 5">
    <name type="scientific">Kineococcus halophytocola</name>
    <dbReference type="NCBI Taxonomy" id="3234027"/>
    <lineage>
        <taxon>Bacteria</taxon>
        <taxon>Bacillati</taxon>
        <taxon>Actinomycetota</taxon>
        <taxon>Actinomycetes</taxon>
        <taxon>Kineosporiales</taxon>
        <taxon>Kineosporiaceae</taxon>
        <taxon>Kineococcus</taxon>
    </lineage>
</organism>
<comment type="caution">
    <text evidence="4">The sequence shown here is derived from an EMBL/GenBank/DDBJ whole genome shotgun (WGS) entry which is preliminary data.</text>
</comment>
<dbReference type="InterPro" id="IPR002059">
    <property type="entry name" value="CSP_DNA-bd"/>
</dbReference>
<dbReference type="PRINTS" id="PR00050">
    <property type="entry name" value="COLDSHOCK"/>
</dbReference>
<reference evidence="4 5" key="1">
    <citation type="submission" date="2024-07" db="EMBL/GenBank/DDBJ databases">
        <authorList>
            <person name="Thanompreechachai J."/>
            <person name="Duangmal K."/>
        </authorList>
    </citation>
    <scope>NUCLEOTIDE SEQUENCE [LARGE SCALE GENOMIC DNA]</scope>
    <source>
        <strain evidence="4 5">LSe6-4</strain>
    </source>
</reference>
<evidence type="ECO:0000256" key="1">
    <source>
        <dbReference type="RuleBase" id="RU000408"/>
    </source>
</evidence>
<dbReference type="InterPro" id="IPR019844">
    <property type="entry name" value="CSD_CS"/>
</dbReference>
<name>A0ABV4H2K7_9ACTN</name>
<sequence length="150" mass="16577">MDPHGLVELEVVGAVAKGKVRSYDEERGFGFIRSPEASDDVFFHFKDVVGGTDDGPLDGAVVEFTLGEGERGPKASDVRVESRRSGPPPEQRRPASANQQRPVSLREFRREVTEILLSVDGVGSTQIRAVRDYLSDYGLDRGFVVEDTRR</sequence>
<dbReference type="SMART" id="SM00357">
    <property type="entry name" value="CSP"/>
    <property type="match status" value="1"/>
</dbReference>
<accession>A0ABV4H2K7</accession>
<dbReference type="InterPro" id="IPR011129">
    <property type="entry name" value="CSD"/>
</dbReference>
<proteinExistence type="predicted"/>
<comment type="subcellular location">
    <subcellularLocation>
        <location evidence="1">Cytoplasm</location>
    </subcellularLocation>
</comment>
<keyword evidence="5" id="KW-1185">Reference proteome</keyword>
<protein>
    <submittedName>
        <fullName evidence="4">Cold shock domain-containing protein</fullName>
    </submittedName>
</protein>
<dbReference type="PROSITE" id="PS51857">
    <property type="entry name" value="CSD_2"/>
    <property type="match status" value="1"/>
</dbReference>
<evidence type="ECO:0000313" key="4">
    <source>
        <dbReference type="EMBL" id="MEZ0165809.1"/>
    </source>
</evidence>
<dbReference type="Gene3D" id="2.40.50.140">
    <property type="entry name" value="Nucleic acid-binding proteins"/>
    <property type="match status" value="1"/>
</dbReference>
<feature type="domain" description="CSD" evidence="3">
    <location>
        <begin position="15"/>
        <end position="80"/>
    </location>
</feature>
<evidence type="ECO:0000259" key="3">
    <source>
        <dbReference type="PROSITE" id="PS51857"/>
    </source>
</evidence>
<gene>
    <name evidence="4" type="ORF">AB2L27_13710</name>
</gene>